<dbReference type="EMBL" id="LBQC01000036">
    <property type="protein sequence ID" value="KKP71163.1"/>
    <property type="molecule type" value="Genomic_DNA"/>
</dbReference>
<dbReference type="Proteomes" id="UP000034457">
    <property type="component" value="Unassembled WGS sequence"/>
</dbReference>
<reference evidence="2 3" key="1">
    <citation type="journal article" date="2015" name="Nature">
        <title>rRNA introns, odd ribosomes, and small enigmatic genomes across a large radiation of phyla.</title>
        <authorList>
            <person name="Brown C.T."/>
            <person name="Hug L.A."/>
            <person name="Thomas B.C."/>
            <person name="Sharon I."/>
            <person name="Castelle C.J."/>
            <person name="Singh A."/>
            <person name="Wilkins M.J."/>
            <person name="Williams K.H."/>
            <person name="Banfield J.F."/>
        </authorList>
    </citation>
    <scope>NUCLEOTIDE SEQUENCE [LARGE SCALE GENOMIC DNA]</scope>
</reference>
<name>A0A0G0BP10_9BACT</name>
<accession>A0A0G0BP10</accession>
<evidence type="ECO:0000313" key="3">
    <source>
        <dbReference type="Proteomes" id="UP000034457"/>
    </source>
</evidence>
<feature type="non-terminal residue" evidence="2">
    <location>
        <position position="1"/>
    </location>
</feature>
<protein>
    <submittedName>
        <fullName evidence="2">Uncharacterized protein</fullName>
    </submittedName>
</protein>
<evidence type="ECO:0000313" key="2">
    <source>
        <dbReference type="EMBL" id="KKP71163.1"/>
    </source>
</evidence>
<feature type="region of interest" description="Disordered" evidence="1">
    <location>
        <begin position="1"/>
        <end position="50"/>
    </location>
</feature>
<feature type="compositionally biased region" description="Basic and acidic residues" evidence="1">
    <location>
        <begin position="10"/>
        <end position="40"/>
    </location>
</feature>
<proteinExistence type="predicted"/>
<sequence length="50" mass="5286">PPDRKRRKRETAGAKAEADKTSVAKSGGGKESRATERGMGLRESSSGARL</sequence>
<dbReference type="AlphaFoldDB" id="A0A0G0BP10"/>
<organism evidence="2 3">
    <name type="scientific">Candidatus Roizmanbacteria bacterium GW2011_GWA2_35_19</name>
    <dbReference type="NCBI Taxonomy" id="1618478"/>
    <lineage>
        <taxon>Bacteria</taxon>
        <taxon>Candidatus Roizmaniibacteriota</taxon>
    </lineage>
</organism>
<gene>
    <name evidence="2" type="ORF">UR68_C0036G0001</name>
</gene>
<comment type="caution">
    <text evidence="2">The sequence shown here is derived from an EMBL/GenBank/DDBJ whole genome shotgun (WGS) entry which is preliminary data.</text>
</comment>
<evidence type="ECO:0000256" key="1">
    <source>
        <dbReference type="SAM" id="MobiDB-lite"/>
    </source>
</evidence>